<accession>A0A1I5UIN1</accession>
<evidence type="ECO:0000256" key="4">
    <source>
        <dbReference type="ARBA" id="ARBA00023065"/>
    </source>
</evidence>
<keyword evidence="9" id="KW-1185">Reference proteome</keyword>
<reference evidence="8 9" key="1">
    <citation type="submission" date="2016-10" db="EMBL/GenBank/DDBJ databases">
        <authorList>
            <person name="de Groot N.N."/>
        </authorList>
    </citation>
    <scope>NUCLEOTIDE SEQUENCE [LARGE SCALE GENOMIC DNA]</scope>
    <source>
        <strain evidence="9">E92,LMG 26720,CCM 7988</strain>
    </source>
</reference>
<dbReference type="SUPFAM" id="SSF47928">
    <property type="entry name" value="N-terminal domain of the delta subunit of the F1F0-ATP synthase"/>
    <property type="match status" value="1"/>
</dbReference>
<dbReference type="RefSeq" id="WP_092017829.1">
    <property type="nucleotide sequence ID" value="NZ_FOXH01000007.1"/>
</dbReference>
<keyword evidence="7" id="KW-0139">CF(1)</keyword>
<keyword evidence="2 7" id="KW-0813">Transport</keyword>
<dbReference type="GO" id="GO:0005886">
    <property type="term" value="C:plasma membrane"/>
    <property type="evidence" value="ECO:0007669"/>
    <property type="project" value="UniProtKB-SubCell"/>
</dbReference>
<dbReference type="AlphaFoldDB" id="A0A1I5UIN1"/>
<organism evidence="8 9">
    <name type="scientific">Pseudarcicella hirudinis</name>
    <dbReference type="NCBI Taxonomy" id="1079859"/>
    <lineage>
        <taxon>Bacteria</taxon>
        <taxon>Pseudomonadati</taxon>
        <taxon>Bacteroidota</taxon>
        <taxon>Cytophagia</taxon>
        <taxon>Cytophagales</taxon>
        <taxon>Flectobacillaceae</taxon>
        <taxon>Pseudarcicella</taxon>
    </lineage>
</organism>
<comment type="function">
    <text evidence="7">This protein is part of the stalk that links CF(0) to CF(1). It either transmits conformational changes from CF(0) to CF(1) or is implicated in proton conduction.</text>
</comment>
<evidence type="ECO:0000256" key="1">
    <source>
        <dbReference type="ARBA" id="ARBA00004370"/>
    </source>
</evidence>
<dbReference type="STRING" id="1079859.SAMN04515674_107209"/>
<dbReference type="InterPro" id="IPR000711">
    <property type="entry name" value="ATPase_OSCP/dsu"/>
</dbReference>
<comment type="function">
    <text evidence="7">F(1)F(0) ATP synthase produces ATP from ADP in the presence of a proton or sodium gradient. F-type ATPases consist of two structural domains, F(1) containing the extramembraneous catalytic core and F(0) containing the membrane proton channel, linked together by a central stalk and a peripheral stalk. During catalysis, ATP synthesis in the catalytic domain of F(1) is coupled via a rotary mechanism of the central stalk subunits to proton translocation.</text>
</comment>
<dbReference type="GO" id="GO:0046933">
    <property type="term" value="F:proton-transporting ATP synthase activity, rotational mechanism"/>
    <property type="evidence" value="ECO:0007669"/>
    <property type="project" value="UniProtKB-UniRule"/>
</dbReference>
<dbReference type="InterPro" id="IPR026015">
    <property type="entry name" value="ATP_synth_OSCP/delta_N_sf"/>
</dbReference>
<dbReference type="Gene3D" id="1.10.520.20">
    <property type="entry name" value="N-terminal domain of the delta subunit of the F1F0-ATP synthase"/>
    <property type="match status" value="1"/>
</dbReference>
<dbReference type="PRINTS" id="PR00125">
    <property type="entry name" value="ATPASEDELTA"/>
</dbReference>
<proteinExistence type="inferred from homology"/>
<evidence type="ECO:0000256" key="6">
    <source>
        <dbReference type="ARBA" id="ARBA00023310"/>
    </source>
</evidence>
<dbReference type="PANTHER" id="PTHR11910">
    <property type="entry name" value="ATP SYNTHASE DELTA CHAIN"/>
    <property type="match status" value="1"/>
</dbReference>
<evidence type="ECO:0000313" key="8">
    <source>
        <dbReference type="EMBL" id="SFP95141.1"/>
    </source>
</evidence>
<comment type="subcellular location">
    <subcellularLocation>
        <location evidence="7">Cell membrane</location>
        <topology evidence="7">Peripheral membrane protein</topology>
    </subcellularLocation>
    <subcellularLocation>
        <location evidence="1">Membrane</location>
    </subcellularLocation>
</comment>
<name>A0A1I5UIN1_9BACT</name>
<protein>
    <recommendedName>
        <fullName evidence="7">ATP synthase subunit delta</fullName>
    </recommendedName>
    <alternativeName>
        <fullName evidence="7">ATP synthase F(1) sector subunit delta</fullName>
    </alternativeName>
    <alternativeName>
        <fullName evidence="7">F-type ATPase subunit delta</fullName>
        <shortName evidence="7">F-ATPase subunit delta</shortName>
    </alternativeName>
</protein>
<dbReference type="HAMAP" id="MF_01416">
    <property type="entry name" value="ATP_synth_delta_bact"/>
    <property type="match status" value="1"/>
</dbReference>
<keyword evidence="5 7" id="KW-0472">Membrane</keyword>
<dbReference type="GO" id="GO:0045259">
    <property type="term" value="C:proton-transporting ATP synthase complex"/>
    <property type="evidence" value="ECO:0007669"/>
    <property type="project" value="UniProtKB-KW"/>
</dbReference>
<evidence type="ECO:0000256" key="7">
    <source>
        <dbReference type="HAMAP-Rule" id="MF_01416"/>
    </source>
</evidence>
<comment type="similarity">
    <text evidence="7">Belongs to the ATPase delta chain family.</text>
</comment>
<evidence type="ECO:0000256" key="3">
    <source>
        <dbReference type="ARBA" id="ARBA00022781"/>
    </source>
</evidence>
<evidence type="ECO:0000313" key="9">
    <source>
        <dbReference type="Proteomes" id="UP000199306"/>
    </source>
</evidence>
<dbReference type="NCBIfam" id="TIGR01145">
    <property type="entry name" value="ATP_synt_delta"/>
    <property type="match status" value="1"/>
</dbReference>
<dbReference type="Proteomes" id="UP000199306">
    <property type="component" value="Unassembled WGS sequence"/>
</dbReference>
<evidence type="ECO:0000256" key="5">
    <source>
        <dbReference type="ARBA" id="ARBA00023136"/>
    </source>
</evidence>
<keyword evidence="7" id="KW-1003">Cell membrane</keyword>
<keyword evidence="6 7" id="KW-0066">ATP synthesis</keyword>
<evidence type="ECO:0000256" key="2">
    <source>
        <dbReference type="ARBA" id="ARBA00022448"/>
    </source>
</evidence>
<dbReference type="Pfam" id="PF00213">
    <property type="entry name" value="OSCP"/>
    <property type="match status" value="1"/>
</dbReference>
<keyword evidence="4 7" id="KW-0406">Ion transport</keyword>
<dbReference type="EMBL" id="FOXH01000007">
    <property type="protein sequence ID" value="SFP95141.1"/>
    <property type="molecule type" value="Genomic_DNA"/>
</dbReference>
<gene>
    <name evidence="7" type="primary">atpH</name>
    <name evidence="8" type="ORF">SAMN04515674_107209</name>
</gene>
<sequence length="179" mass="20528">MSVQSVASRYAKSLLWLAKDQNIVETVFEDMTLFAKTCEENHDLVLALKSPIVKHYQKLSILSKIFKDKVNPATFAIFEIITQKNRERLLPDIAEEFDRQYLEWKLIQKAEVTTVTPLTEAQRAEIIKIVSENTGKKVDLSEKIDPSLIGGYILRVDDRQIDTSVKTKLNDLKLVFTQS</sequence>
<dbReference type="OrthoDB" id="9802471at2"/>
<keyword evidence="3 7" id="KW-0375">Hydrogen ion transport</keyword>